<feature type="transmembrane region" description="Helical" evidence="8">
    <location>
        <begin position="222"/>
        <end position="244"/>
    </location>
</feature>
<evidence type="ECO:0000256" key="6">
    <source>
        <dbReference type="RuleBase" id="RU003943"/>
    </source>
</evidence>
<keyword evidence="5 8" id="KW-0472">Membrane</keyword>
<dbReference type="RefSeq" id="WP_158035556.1">
    <property type="nucleotide sequence ID" value="NZ_BAAAZV010000018.1"/>
</dbReference>
<dbReference type="GO" id="GO:0043190">
    <property type="term" value="C:ATP-binding cassette (ABC) transporter complex"/>
    <property type="evidence" value="ECO:0007669"/>
    <property type="project" value="InterPro"/>
</dbReference>
<protein>
    <submittedName>
        <fullName evidence="9">Metal ABC transporter permease</fullName>
    </submittedName>
</protein>
<dbReference type="EMBL" id="WBKA01000001">
    <property type="protein sequence ID" value="KAB1633719.1"/>
    <property type="molecule type" value="Genomic_DNA"/>
</dbReference>
<feature type="region of interest" description="Disordered" evidence="7">
    <location>
        <begin position="283"/>
        <end position="306"/>
    </location>
</feature>
<keyword evidence="6" id="KW-0813">Transport</keyword>
<dbReference type="OrthoDB" id="4425802at2"/>
<feature type="transmembrane region" description="Helical" evidence="8">
    <location>
        <begin position="183"/>
        <end position="210"/>
    </location>
</feature>
<evidence type="ECO:0000256" key="8">
    <source>
        <dbReference type="SAM" id="Phobius"/>
    </source>
</evidence>
<evidence type="ECO:0000256" key="2">
    <source>
        <dbReference type="ARBA" id="ARBA00008034"/>
    </source>
</evidence>
<dbReference type="Proteomes" id="UP000481339">
    <property type="component" value="Unassembled WGS sequence"/>
</dbReference>
<reference evidence="9 10" key="1">
    <citation type="submission" date="2019-09" db="EMBL/GenBank/DDBJ databases">
        <title>Phylogeny of genus Pseudoclavibacter and closely related genus.</title>
        <authorList>
            <person name="Li Y."/>
        </authorList>
    </citation>
    <scope>NUCLEOTIDE SEQUENCE [LARGE SCALE GENOMIC DNA]</scope>
    <source>
        <strain evidence="9 10">JCM 16921</strain>
    </source>
</reference>
<comment type="similarity">
    <text evidence="2 6">Belongs to the ABC-3 integral membrane protein family.</text>
</comment>
<keyword evidence="10" id="KW-1185">Reference proteome</keyword>
<organism evidence="9 10">
    <name type="scientific">Pseudoclavibacter caeni</name>
    <dbReference type="NCBI Taxonomy" id="908846"/>
    <lineage>
        <taxon>Bacteria</taxon>
        <taxon>Bacillati</taxon>
        <taxon>Actinomycetota</taxon>
        <taxon>Actinomycetes</taxon>
        <taxon>Micrococcales</taxon>
        <taxon>Microbacteriaceae</taxon>
        <taxon>Pseudoclavibacter</taxon>
    </lineage>
</organism>
<dbReference type="AlphaFoldDB" id="A0A7C8FV67"/>
<dbReference type="SUPFAM" id="SSF81345">
    <property type="entry name" value="ABC transporter involved in vitamin B12 uptake, BtuC"/>
    <property type="match status" value="1"/>
</dbReference>
<feature type="transmembrane region" description="Helical" evidence="8">
    <location>
        <begin position="68"/>
        <end position="87"/>
    </location>
</feature>
<evidence type="ECO:0000256" key="1">
    <source>
        <dbReference type="ARBA" id="ARBA00004141"/>
    </source>
</evidence>
<accession>A0A7C8FV67</accession>
<dbReference type="InterPro" id="IPR037294">
    <property type="entry name" value="ABC_BtuC-like"/>
</dbReference>
<gene>
    <name evidence="9" type="ORF">F8O02_01990</name>
</gene>
<sequence length="326" mass="33210">MTEVLVGPFLDYAFMQRALIAFVILAVLVAAVGAFVALRDLEFASDGLVHAVFPGLAVGAAWGRDGALLGALVAGALAAVILTLVASRVGRADAPVAVVLTTAFSIGVIIVSAGGYPGQLETLLFGQVFAVRDEQLWAIGAATALAATMMWATRRAQLYRAFDPTGARAGGFPPLKTDLVLNLALAVAVVAGSQVLGNLLVLALLVIPAASARNLGAGVRGMVVLAGAFTLLGGWAGLVTAFQASVVHRVSLSPSGAIVGALIAIHAVSLVVLALRRLGRRDAGKRRGSPAAPGDHAPCDDVPAMPSMRRGVASLHAVDPESGVRR</sequence>
<dbReference type="PANTHER" id="PTHR30477">
    <property type="entry name" value="ABC-TRANSPORTER METAL-BINDING PROTEIN"/>
    <property type="match status" value="1"/>
</dbReference>
<proteinExistence type="inferred from homology"/>
<comment type="caution">
    <text evidence="9">The sequence shown here is derived from an EMBL/GenBank/DDBJ whole genome shotgun (WGS) entry which is preliminary data.</text>
</comment>
<evidence type="ECO:0000256" key="5">
    <source>
        <dbReference type="ARBA" id="ARBA00023136"/>
    </source>
</evidence>
<dbReference type="GO" id="GO:0010043">
    <property type="term" value="P:response to zinc ion"/>
    <property type="evidence" value="ECO:0007669"/>
    <property type="project" value="TreeGrafter"/>
</dbReference>
<keyword evidence="4 8" id="KW-1133">Transmembrane helix</keyword>
<dbReference type="Pfam" id="PF00950">
    <property type="entry name" value="ABC-3"/>
    <property type="match status" value="1"/>
</dbReference>
<dbReference type="InterPro" id="IPR001626">
    <property type="entry name" value="ABC_TroCD"/>
</dbReference>
<evidence type="ECO:0000313" key="9">
    <source>
        <dbReference type="EMBL" id="KAB1633719.1"/>
    </source>
</evidence>
<dbReference type="GO" id="GO:0055085">
    <property type="term" value="P:transmembrane transport"/>
    <property type="evidence" value="ECO:0007669"/>
    <property type="project" value="InterPro"/>
</dbReference>
<comment type="subcellular location">
    <subcellularLocation>
        <location evidence="6">Cell membrane</location>
        <topology evidence="6">Multi-pass membrane protein</topology>
    </subcellularLocation>
    <subcellularLocation>
        <location evidence="1">Membrane</location>
        <topology evidence="1">Multi-pass membrane protein</topology>
    </subcellularLocation>
</comment>
<evidence type="ECO:0000256" key="7">
    <source>
        <dbReference type="SAM" id="MobiDB-lite"/>
    </source>
</evidence>
<evidence type="ECO:0000256" key="3">
    <source>
        <dbReference type="ARBA" id="ARBA00022692"/>
    </source>
</evidence>
<feature type="transmembrane region" description="Helical" evidence="8">
    <location>
        <begin position="94"/>
        <end position="116"/>
    </location>
</feature>
<dbReference type="Gene3D" id="1.10.3470.10">
    <property type="entry name" value="ABC transporter involved in vitamin B12 uptake, BtuC"/>
    <property type="match status" value="1"/>
</dbReference>
<evidence type="ECO:0000313" key="10">
    <source>
        <dbReference type="Proteomes" id="UP000481339"/>
    </source>
</evidence>
<feature type="transmembrane region" description="Helical" evidence="8">
    <location>
        <begin position="18"/>
        <end position="38"/>
    </location>
</feature>
<dbReference type="PANTHER" id="PTHR30477:SF13">
    <property type="entry name" value="IRON TRANSPORT SYSTEM MEMBRANE PROTEIN HI_0360-RELATED"/>
    <property type="match status" value="1"/>
</dbReference>
<name>A0A7C8FV67_9MICO</name>
<feature type="transmembrane region" description="Helical" evidence="8">
    <location>
        <begin position="256"/>
        <end position="275"/>
    </location>
</feature>
<evidence type="ECO:0000256" key="4">
    <source>
        <dbReference type="ARBA" id="ARBA00022989"/>
    </source>
</evidence>
<keyword evidence="3 6" id="KW-0812">Transmembrane</keyword>